<dbReference type="AlphaFoldDB" id="A0A7X0MN27"/>
<protein>
    <submittedName>
        <fullName evidence="5">DNA-binding LacI/PurR family transcriptional regulator</fullName>
    </submittedName>
</protein>
<dbReference type="GO" id="GO:0003700">
    <property type="term" value="F:DNA-binding transcription factor activity"/>
    <property type="evidence" value="ECO:0007669"/>
    <property type="project" value="TreeGrafter"/>
</dbReference>
<keyword evidence="2 5" id="KW-0238">DNA-binding</keyword>
<dbReference type="Gene3D" id="3.40.50.2300">
    <property type="match status" value="2"/>
</dbReference>
<comment type="caution">
    <text evidence="5">The sequence shown here is derived from an EMBL/GenBank/DDBJ whole genome shotgun (WGS) entry which is preliminary data.</text>
</comment>
<dbReference type="CDD" id="cd01392">
    <property type="entry name" value="HTH_LacI"/>
    <property type="match status" value="1"/>
</dbReference>
<dbReference type="EMBL" id="JACHBT010000007">
    <property type="protein sequence ID" value="MBB6504676.1"/>
    <property type="molecule type" value="Genomic_DNA"/>
</dbReference>
<proteinExistence type="predicted"/>
<evidence type="ECO:0000313" key="6">
    <source>
        <dbReference type="Proteomes" id="UP000522313"/>
    </source>
</evidence>
<evidence type="ECO:0000256" key="2">
    <source>
        <dbReference type="ARBA" id="ARBA00023125"/>
    </source>
</evidence>
<dbReference type="Pfam" id="PF00356">
    <property type="entry name" value="LacI"/>
    <property type="match status" value="1"/>
</dbReference>
<reference evidence="5 6" key="2">
    <citation type="submission" date="2020-08" db="EMBL/GenBank/DDBJ databases">
        <authorList>
            <person name="Partida-Martinez L."/>
            <person name="Huntemann M."/>
            <person name="Clum A."/>
            <person name="Wang J."/>
            <person name="Palaniappan K."/>
            <person name="Ritter S."/>
            <person name="Chen I.-M."/>
            <person name="Stamatis D."/>
            <person name="Reddy T."/>
            <person name="O'Malley R."/>
            <person name="Daum C."/>
            <person name="Shapiro N."/>
            <person name="Ivanova N."/>
            <person name="Kyrpides N."/>
            <person name="Woyke T."/>
        </authorList>
    </citation>
    <scope>NUCLEOTIDE SEQUENCE [LARGE SCALE GENOMIC DNA]</scope>
    <source>
        <strain evidence="5 6">AS3.13</strain>
    </source>
</reference>
<reference evidence="5 6" key="1">
    <citation type="submission" date="2020-08" db="EMBL/GenBank/DDBJ databases">
        <title>The Agave Microbiome: Exploring the role of microbial communities in plant adaptations to desert environments.</title>
        <authorList>
            <person name="Partida-Martinez L.P."/>
        </authorList>
    </citation>
    <scope>NUCLEOTIDE SEQUENCE [LARGE SCALE GENOMIC DNA]</scope>
    <source>
        <strain evidence="5 6">AS3.13</strain>
    </source>
</reference>
<dbReference type="Proteomes" id="UP000522313">
    <property type="component" value="Unassembled WGS sequence"/>
</dbReference>
<evidence type="ECO:0000259" key="4">
    <source>
        <dbReference type="PROSITE" id="PS50932"/>
    </source>
</evidence>
<sequence>MDIRALASHLGLSIGTVSRALNDRKDVSPLTRQRVLKAASALGYTPNQFGRTLRIGRTATIGFMLTLEHDSAVHGDPFFMALLEGVQTGLVEHGLDLVILLARKGEDGETFLRRHIARGTADGWLLSGTQYEDARIKLLSERRIPFVALGRTASIDDYSWIDLDFEGVVAEAMALLLANGHRRIGLVTPPATINNSHIVVAEYRAALGRAGLAADEALIHRGDTDEHDGEAATRELMALEQPPSALLLMGETAPVGAYRALRDKSREPGRDIAVIGLRDNPMCQALSPELTCFTLDLNALGLALAEKLVSIIKKSEDGDIEAIQSLWPMHILLRESHEGGAPKV</sequence>
<dbReference type="InterPro" id="IPR010982">
    <property type="entry name" value="Lambda_DNA-bd_dom_sf"/>
</dbReference>
<dbReference type="PROSITE" id="PS50932">
    <property type="entry name" value="HTH_LACI_2"/>
    <property type="match status" value="1"/>
</dbReference>
<dbReference type="SUPFAM" id="SSF47413">
    <property type="entry name" value="lambda repressor-like DNA-binding domains"/>
    <property type="match status" value="1"/>
</dbReference>
<dbReference type="PANTHER" id="PTHR30146:SF109">
    <property type="entry name" value="HTH-TYPE TRANSCRIPTIONAL REGULATOR GALS"/>
    <property type="match status" value="1"/>
</dbReference>
<dbReference type="InterPro" id="IPR046335">
    <property type="entry name" value="LacI/GalR-like_sensor"/>
</dbReference>
<dbReference type="RefSeq" id="WP_184505090.1">
    <property type="nucleotide sequence ID" value="NZ_JACHBT010000007.1"/>
</dbReference>
<dbReference type="PANTHER" id="PTHR30146">
    <property type="entry name" value="LACI-RELATED TRANSCRIPTIONAL REPRESSOR"/>
    <property type="match status" value="1"/>
</dbReference>
<feature type="domain" description="HTH lacI-type" evidence="4">
    <location>
        <begin position="1"/>
        <end position="55"/>
    </location>
</feature>
<dbReference type="InterPro" id="IPR028082">
    <property type="entry name" value="Peripla_BP_I"/>
</dbReference>
<dbReference type="InterPro" id="IPR000843">
    <property type="entry name" value="HTH_LacI"/>
</dbReference>
<evidence type="ECO:0000256" key="3">
    <source>
        <dbReference type="ARBA" id="ARBA00023163"/>
    </source>
</evidence>
<dbReference type="GO" id="GO:0000976">
    <property type="term" value="F:transcription cis-regulatory region binding"/>
    <property type="evidence" value="ECO:0007669"/>
    <property type="project" value="TreeGrafter"/>
</dbReference>
<dbReference type="SUPFAM" id="SSF53822">
    <property type="entry name" value="Periplasmic binding protein-like I"/>
    <property type="match status" value="1"/>
</dbReference>
<dbReference type="Pfam" id="PF13377">
    <property type="entry name" value="Peripla_BP_3"/>
    <property type="match status" value="1"/>
</dbReference>
<keyword evidence="3" id="KW-0804">Transcription</keyword>
<organism evidence="5 6">
    <name type="scientific">Sphingomonas endophytica</name>
    <dbReference type="NCBI Taxonomy" id="869719"/>
    <lineage>
        <taxon>Bacteria</taxon>
        <taxon>Pseudomonadati</taxon>
        <taxon>Pseudomonadota</taxon>
        <taxon>Alphaproteobacteria</taxon>
        <taxon>Sphingomonadales</taxon>
        <taxon>Sphingomonadaceae</taxon>
        <taxon>Sphingomonas</taxon>
    </lineage>
</organism>
<accession>A0A7X0MN27</accession>
<gene>
    <name evidence="5" type="ORF">F4693_001649</name>
</gene>
<evidence type="ECO:0000256" key="1">
    <source>
        <dbReference type="ARBA" id="ARBA00023015"/>
    </source>
</evidence>
<keyword evidence="1" id="KW-0805">Transcription regulation</keyword>
<evidence type="ECO:0000313" key="5">
    <source>
        <dbReference type="EMBL" id="MBB6504676.1"/>
    </source>
</evidence>
<dbReference type="Gene3D" id="1.10.260.40">
    <property type="entry name" value="lambda repressor-like DNA-binding domains"/>
    <property type="match status" value="1"/>
</dbReference>
<name>A0A7X0MN27_9SPHN</name>
<dbReference type="SMART" id="SM00354">
    <property type="entry name" value="HTH_LACI"/>
    <property type="match status" value="1"/>
</dbReference>